<protein>
    <submittedName>
        <fullName evidence="3">Uncharacterized protein</fullName>
    </submittedName>
</protein>
<comment type="caution">
    <text evidence="3">The sequence shown here is derived from an EMBL/GenBank/DDBJ whole genome shotgun (WGS) entry which is preliminary data.</text>
</comment>
<dbReference type="AlphaFoldDB" id="A0A1F4VEZ8"/>
<dbReference type="EMBL" id="MEVI01000003">
    <property type="protein sequence ID" value="OGC55273.1"/>
    <property type="molecule type" value="Genomic_DNA"/>
</dbReference>
<keyword evidence="2" id="KW-0812">Transmembrane</keyword>
<gene>
    <name evidence="3" type="ORF">A3A78_04845</name>
</gene>
<accession>A0A1F4VEZ8</accession>
<feature type="compositionally biased region" description="Polar residues" evidence="1">
    <location>
        <begin position="1"/>
        <end position="10"/>
    </location>
</feature>
<keyword evidence="2" id="KW-0472">Membrane</keyword>
<feature type="transmembrane region" description="Helical" evidence="2">
    <location>
        <begin position="38"/>
        <end position="64"/>
    </location>
</feature>
<evidence type="ECO:0000313" key="3">
    <source>
        <dbReference type="EMBL" id="OGC55273.1"/>
    </source>
</evidence>
<proteinExistence type="predicted"/>
<name>A0A1F4VEZ8_UNCKA</name>
<feature type="region of interest" description="Disordered" evidence="1">
    <location>
        <begin position="1"/>
        <end position="30"/>
    </location>
</feature>
<evidence type="ECO:0000313" key="4">
    <source>
        <dbReference type="Proteomes" id="UP000176504"/>
    </source>
</evidence>
<keyword evidence="2" id="KW-1133">Transmembrane helix</keyword>
<reference evidence="3 4" key="1">
    <citation type="journal article" date="2016" name="Nat. Commun.">
        <title>Thousands of microbial genomes shed light on interconnected biogeochemical processes in an aquifer system.</title>
        <authorList>
            <person name="Anantharaman K."/>
            <person name="Brown C.T."/>
            <person name="Hug L.A."/>
            <person name="Sharon I."/>
            <person name="Castelle C.J."/>
            <person name="Probst A.J."/>
            <person name="Thomas B.C."/>
            <person name="Singh A."/>
            <person name="Wilkins M.J."/>
            <person name="Karaoz U."/>
            <person name="Brodie E.L."/>
            <person name="Williams K.H."/>
            <person name="Hubbard S.S."/>
            <person name="Banfield J.F."/>
        </authorList>
    </citation>
    <scope>NUCLEOTIDE SEQUENCE [LARGE SCALE GENOMIC DNA]</scope>
</reference>
<feature type="compositionally biased region" description="Pro residues" evidence="1">
    <location>
        <begin position="17"/>
        <end position="30"/>
    </location>
</feature>
<organism evidence="3 4">
    <name type="scientific">candidate division WWE3 bacterium RIFCSPLOWO2_01_FULL_41_18</name>
    <dbReference type="NCBI Taxonomy" id="1802625"/>
    <lineage>
        <taxon>Bacteria</taxon>
        <taxon>Katanobacteria</taxon>
    </lineage>
</organism>
<evidence type="ECO:0000256" key="2">
    <source>
        <dbReference type="SAM" id="Phobius"/>
    </source>
</evidence>
<dbReference type="Proteomes" id="UP000176504">
    <property type="component" value="Unassembled WGS sequence"/>
</dbReference>
<sequence>MDQMNAQNTMPQGVQPAPQPVPPVQTPAPKAPKSGPSALIIILISCVVILVIAFIALGVLGYLAKKAIEKSGPKITEQLIEKGLEKGIGENVDLNLDKGNFEIKGDEGSFSASDKLPDDFPKDVPLYTGAKITSSITAKGTDDKSSSVTVSLTTKDSVDKVSAFYAAELKDNSWVVDSDYTTEEGYALSASKDGRSLFVTASGNSGETSITVSVVTE</sequence>
<evidence type="ECO:0000256" key="1">
    <source>
        <dbReference type="SAM" id="MobiDB-lite"/>
    </source>
</evidence>